<comment type="caution">
    <text evidence="2">The sequence shown here is derived from an EMBL/GenBank/DDBJ whole genome shotgun (WGS) entry which is preliminary data.</text>
</comment>
<feature type="compositionally biased region" description="Polar residues" evidence="1">
    <location>
        <begin position="64"/>
        <end position="74"/>
    </location>
</feature>
<feature type="region of interest" description="Disordered" evidence="1">
    <location>
        <begin position="431"/>
        <end position="459"/>
    </location>
</feature>
<feature type="compositionally biased region" description="Basic and acidic residues" evidence="1">
    <location>
        <begin position="96"/>
        <end position="116"/>
    </location>
</feature>
<feature type="compositionally biased region" description="Basic residues" evidence="1">
    <location>
        <begin position="323"/>
        <end position="333"/>
    </location>
</feature>
<evidence type="ECO:0000313" key="3">
    <source>
        <dbReference type="Proteomes" id="UP000027920"/>
    </source>
</evidence>
<dbReference type="AlphaFoldDB" id="A0A072NXK0"/>
<feature type="compositionally biased region" description="Polar residues" evidence="1">
    <location>
        <begin position="623"/>
        <end position="653"/>
    </location>
</feature>
<feature type="compositionally biased region" description="Polar residues" evidence="1">
    <location>
        <begin position="531"/>
        <end position="547"/>
    </location>
</feature>
<dbReference type="OrthoDB" id="4156398at2759"/>
<protein>
    <submittedName>
        <fullName evidence="2">Uncharacterized protein</fullName>
    </submittedName>
</protein>
<organism evidence="2 3">
    <name type="scientific">Exophiala aquamarina CBS 119918</name>
    <dbReference type="NCBI Taxonomy" id="1182545"/>
    <lineage>
        <taxon>Eukaryota</taxon>
        <taxon>Fungi</taxon>
        <taxon>Dikarya</taxon>
        <taxon>Ascomycota</taxon>
        <taxon>Pezizomycotina</taxon>
        <taxon>Eurotiomycetes</taxon>
        <taxon>Chaetothyriomycetidae</taxon>
        <taxon>Chaetothyriales</taxon>
        <taxon>Herpotrichiellaceae</taxon>
        <taxon>Exophiala</taxon>
    </lineage>
</organism>
<feature type="compositionally biased region" description="Low complexity" evidence="1">
    <location>
        <begin position="610"/>
        <end position="622"/>
    </location>
</feature>
<dbReference type="VEuPathDB" id="FungiDB:A1O9_11783"/>
<dbReference type="RefSeq" id="XP_013254747.1">
    <property type="nucleotide sequence ID" value="XM_013399293.1"/>
</dbReference>
<feature type="region of interest" description="Disordered" evidence="1">
    <location>
        <begin position="489"/>
        <end position="556"/>
    </location>
</feature>
<feature type="region of interest" description="Disordered" evidence="1">
    <location>
        <begin position="279"/>
        <end position="407"/>
    </location>
</feature>
<feature type="compositionally biased region" description="Basic and acidic residues" evidence="1">
    <location>
        <begin position="148"/>
        <end position="157"/>
    </location>
</feature>
<proteinExistence type="predicted"/>
<feature type="compositionally biased region" description="Low complexity" evidence="1">
    <location>
        <begin position="348"/>
        <end position="364"/>
    </location>
</feature>
<name>A0A072NXK0_9EURO</name>
<feature type="region of interest" description="Disordered" evidence="1">
    <location>
        <begin position="96"/>
        <end position="185"/>
    </location>
</feature>
<gene>
    <name evidence="2" type="ORF">A1O9_11783</name>
</gene>
<feature type="region of interest" description="Disordered" evidence="1">
    <location>
        <begin position="602"/>
        <end position="724"/>
    </location>
</feature>
<feature type="compositionally biased region" description="Polar residues" evidence="1">
    <location>
        <begin position="295"/>
        <end position="304"/>
    </location>
</feature>
<dbReference type="EMBL" id="AMGV01000019">
    <property type="protein sequence ID" value="KEF52157.1"/>
    <property type="molecule type" value="Genomic_DNA"/>
</dbReference>
<sequence>MSNTSWTITRTKRKSDKAMSAPRKRSRLSDSRTKSQKTLTQAQWMTPPSNQLSNDELLPEESSRPQTLPRTNPSRRMIKRDSTLTQMAFFDPLSPNREEIDDHLLPHVNSPDRDDMPPPQLDGAYSSPRKARQRKTTISVKQQPLVKKNAESQEHRPSTKNRTIKNMEKDALSSGRRTSSRLASKQVVFSDPTQSFEYFNEALIDPSHEVAPAANEPLKLQLEIKDSLTEEDGAVQADVLSSKFPMRHLRTPTKSRAIILSSQSPESLPPSTLKRVRYESPIFKSERRTPLAERSINSLQDSPTKQSSKKQRQRQSSPSPSAAKKHVVLKLPKRREAQRVPRIEDSQRNIWSIPSSSSQQQKESPILSVGQPAPTTRDGLEGPEIPASSQADNVASKHPLISPQDSLPDVADVVRRRQALDRDDIDLVENAMRPQQPPPDGKTVHDFAPAPNQTEMAGLADGLSDSILLHPESLLGVATDRELLLVEDSEEEDLVSPARLSPTTPMKQQQRRKQGKAWGQSKKVSVFPSIRTVNNHLSPKRTPQQSIDENRTPLPLPQLVSHSATKQQWTQANLPHDADEFQLPKLSLIHQAGTHVSTTQVPLNDVQPMSSSPSIPSTKTITQKSVNPASMPHPSQMSTQDATQGFLTMSSVSRPLPDSSDDEKNDKITIKDSSSFQVSMSQLPQYLSTTQSQPTIDLGLDEVFGSDGADDLDLDPPSTASRQD</sequence>
<keyword evidence="3" id="KW-1185">Reference proteome</keyword>
<feature type="region of interest" description="Disordered" evidence="1">
    <location>
        <begin position="1"/>
        <end position="83"/>
    </location>
</feature>
<feature type="compositionally biased region" description="Basic and acidic residues" evidence="1">
    <location>
        <begin position="334"/>
        <end position="347"/>
    </location>
</feature>
<feature type="compositionally biased region" description="Polar residues" evidence="1">
    <location>
        <begin position="671"/>
        <end position="695"/>
    </location>
</feature>
<reference evidence="2 3" key="1">
    <citation type="submission" date="2013-03" db="EMBL/GenBank/DDBJ databases">
        <title>The Genome Sequence of Exophiala aquamarina CBS 119918.</title>
        <authorList>
            <consortium name="The Broad Institute Genomics Platform"/>
            <person name="Cuomo C."/>
            <person name="de Hoog S."/>
            <person name="Gorbushina A."/>
            <person name="Walker B."/>
            <person name="Young S.K."/>
            <person name="Zeng Q."/>
            <person name="Gargeya S."/>
            <person name="Fitzgerald M."/>
            <person name="Haas B."/>
            <person name="Abouelleil A."/>
            <person name="Allen A.W."/>
            <person name="Alvarado L."/>
            <person name="Arachchi H.M."/>
            <person name="Berlin A.M."/>
            <person name="Chapman S.B."/>
            <person name="Gainer-Dewar J."/>
            <person name="Goldberg J."/>
            <person name="Griggs A."/>
            <person name="Gujja S."/>
            <person name="Hansen M."/>
            <person name="Howarth C."/>
            <person name="Imamovic A."/>
            <person name="Ireland A."/>
            <person name="Larimer J."/>
            <person name="McCowan C."/>
            <person name="Murphy C."/>
            <person name="Pearson M."/>
            <person name="Poon T.W."/>
            <person name="Priest M."/>
            <person name="Roberts A."/>
            <person name="Saif S."/>
            <person name="Shea T."/>
            <person name="Sisk P."/>
            <person name="Sykes S."/>
            <person name="Wortman J."/>
            <person name="Nusbaum C."/>
            <person name="Birren B."/>
        </authorList>
    </citation>
    <scope>NUCLEOTIDE SEQUENCE [LARGE SCALE GENOMIC DNA]</scope>
    <source>
        <strain evidence="2 3">CBS 119918</strain>
    </source>
</reference>
<dbReference type="HOGENOM" id="CLU_330370_0_0_1"/>
<dbReference type="Proteomes" id="UP000027920">
    <property type="component" value="Unassembled WGS sequence"/>
</dbReference>
<accession>A0A072NXK0</accession>
<evidence type="ECO:0000313" key="2">
    <source>
        <dbReference type="EMBL" id="KEF52157.1"/>
    </source>
</evidence>
<dbReference type="GeneID" id="25286680"/>
<evidence type="ECO:0000256" key="1">
    <source>
        <dbReference type="SAM" id="MobiDB-lite"/>
    </source>
</evidence>
<feature type="non-terminal residue" evidence="2">
    <location>
        <position position="724"/>
    </location>
</feature>
<feature type="compositionally biased region" description="Polar residues" evidence="1">
    <location>
        <begin position="36"/>
        <end position="54"/>
    </location>
</feature>